<dbReference type="EMBL" id="CAJPEV010000040">
    <property type="protein sequence ID" value="CAG0879386.1"/>
    <property type="molecule type" value="Genomic_DNA"/>
</dbReference>
<gene>
    <name evidence="2" type="ORF">DSTB1V02_LOCUS563</name>
</gene>
<dbReference type="PANTHER" id="PTHR46461">
    <property type="entry name" value="KELCH DOMAIN-CONTAINING PROTEIN 3"/>
    <property type="match status" value="1"/>
</dbReference>
<dbReference type="Gene3D" id="2.120.10.80">
    <property type="entry name" value="Kelch-type beta propeller"/>
    <property type="match status" value="2"/>
</dbReference>
<dbReference type="OrthoDB" id="432528at2759"/>
<dbReference type="Pfam" id="PF24681">
    <property type="entry name" value="Kelch_KLHDC2_KLHL20_DRC7"/>
    <property type="match status" value="1"/>
</dbReference>
<organism evidence="2">
    <name type="scientific">Darwinula stevensoni</name>
    <dbReference type="NCBI Taxonomy" id="69355"/>
    <lineage>
        <taxon>Eukaryota</taxon>
        <taxon>Metazoa</taxon>
        <taxon>Ecdysozoa</taxon>
        <taxon>Arthropoda</taxon>
        <taxon>Crustacea</taxon>
        <taxon>Oligostraca</taxon>
        <taxon>Ostracoda</taxon>
        <taxon>Podocopa</taxon>
        <taxon>Podocopida</taxon>
        <taxon>Darwinulocopina</taxon>
        <taxon>Darwinuloidea</taxon>
        <taxon>Darwinulidae</taxon>
        <taxon>Darwinula</taxon>
    </lineage>
</organism>
<dbReference type="GO" id="GO:0005737">
    <property type="term" value="C:cytoplasm"/>
    <property type="evidence" value="ECO:0007669"/>
    <property type="project" value="TreeGrafter"/>
</dbReference>
<evidence type="ECO:0000256" key="1">
    <source>
        <dbReference type="ARBA" id="ARBA00022441"/>
    </source>
</evidence>
<dbReference type="InterPro" id="IPR006652">
    <property type="entry name" value="Kelch_1"/>
</dbReference>
<accession>A0A7R8X6E6</accession>
<dbReference type="PANTHER" id="PTHR46461:SF1">
    <property type="entry name" value="KELCH DOMAIN-CONTAINING PROTEIN 3"/>
    <property type="match status" value="1"/>
</dbReference>
<evidence type="ECO:0000313" key="2">
    <source>
        <dbReference type="EMBL" id="CAD7240542.1"/>
    </source>
</evidence>
<dbReference type="InterPro" id="IPR015915">
    <property type="entry name" value="Kelch-typ_b-propeller"/>
</dbReference>
<sequence>MKWTLRISGGPRRVNHAAVAVDQIIYSFGGYCTGENFKDFTPIDVHVFNTLTMKWRSFPVIRREDPRADEVPFRRYGHTVVEHFGKVYLWGGRNDEQACNILYCFDTRTHCWSCPRVHGQIPGARDGHSAAILGNRMFIFGGFEEESQTFSHDLYCLDLVTFTWTLVTTNGTPPRNRDFHTCTALGDCLYVFGGRGDVAGAIHTRREVYDNAMVVFNTVSNQWTYPQVQGDIPLGRRSHSAFEQNGYIYIFGGYNGIEKQHFNDLHQFDPVRKEWKKLNPSGQVPWGRRRQTCCVIGNWMYLYGGTRPLPGALPPSDEDDPDNPPSLLDLGDLCVLDFSPSLRVLAMLEVVRYQLEAKYLPLELK</sequence>
<dbReference type="Pfam" id="PF07646">
    <property type="entry name" value="Kelch_2"/>
    <property type="match status" value="1"/>
</dbReference>
<dbReference type="GO" id="GO:0003682">
    <property type="term" value="F:chromatin binding"/>
    <property type="evidence" value="ECO:0007669"/>
    <property type="project" value="InterPro"/>
</dbReference>
<protein>
    <recommendedName>
        <fullName evidence="4">Kelch domain-containing protein 3</fullName>
    </recommendedName>
</protein>
<dbReference type="EMBL" id="LR899557">
    <property type="protein sequence ID" value="CAD7240542.1"/>
    <property type="molecule type" value="Genomic_DNA"/>
</dbReference>
<keyword evidence="3" id="KW-1185">Reference proteome</keyword>
<proteinExistence type="predicted"/>
<evidence type="ECO:0008006" key="4">
    <source>
        <dbReference type="Google" id="ProtNLM"/>
    </source>
</evidence>
<dbReference type="InterPro" id="IPR052637">
    <property type="entry name" value="KLHDC3-like"/>
</dbReference>
<dbReference type="InterPro" id="IPR011498">
    <property type="entry name" value="Kelch_2"/>
</dbReference>
<dbReference type="AlphaFoldDB" id="A0A7R8X6E6"/>
<name>A0A7R8X6E6_9CRUS</name>
<evidence type="ECO:0000313" key="3">
    <source>
        <dbReference type="Proteomes" id="UP000677054"/>
    </source>
</evidence>
<dbReference type="FunFam" id="2.120.10.80:FF:000134">
    <property type="entry name" value="Kelch domain-containing protein, putative"/>
    <property type="match status" value="1"/>
</dbReference>
<dbReference type="SMART" id="SM00612">
    <property type="entry name" value="Kelch"/>
    <property type="match status" value="3"/>
</dbReference>
<reference evidence="2" key="1">
    <citation type="submission" date="2020-11" db="EMBL/GenBank/DDBJ databases">
        <authorList>
            <person name="Tran Van P."/>
        </authorList>
    </citation>
    <scope>NUCLEOTIDE SEQUENCE</scope>
</reference>
<dbReference type="Proteomes" id="UP000677054">
    <property type="component" value="Unassembled WGS sequence"/>
</dbReference>
<keyword evidence="1" id="KW-0880">Kelch repeat</keyword>
<dbReference type="SUPFAM" id="SSF117281">
    <property type="entry name" value="Kelch motif"/>
    <property type="match status" value="1"/>
</dbReference>